<dbReference type="GO" id="GO:0043138">
    <property type="term" value="F:3'-5' DNA helicase activity"/>
    <property type="evidence" value="ECO:0007669"/>
    <property type="project" value="UniProtKB-EC"/>
</dbReference>
<dbReference type="Pfam" id="PF16124">
    <property type="entry name" value="RecQ_Zn_bind"/>
    <property type="match status" value="1"/>
</dbReference>
<dbReference type="InterPro" id="IPR004589">
    <property type="entry name" value="DNA_helicase_ATP-dep_RecQ"/>
</dbReference>
<dbReference type="Pfam" id="PF00270">
    <property type="entry name" value="DEAD"/>
    <property type="match status" value="1"/>
</dbReference>
<evidence type="ECO:0000256" key="10">
    <source>
        <dbReference type="ARBA" id="ARBA00034808"/>
    </source>
</evidence>
<evidence type="ECO:0000259" key="13">
    <source>
        <dbReference type="PROSITE" id="PS51192"/>
    </source>
</evidence>
<keyword evidence="16" id="KW-1185">Reference proteome</keyword>
<dbReference type="Proteomes" id="UP000033121">
    <property type="component" value="Unassembled WGS sequence"/>
</dbReference>
<dbReference type="InterPro" id="IPR032284">
    <property type="entry name" value="RecQ_Zn-bd"/>
</dbReference>
<dbReference type="SMART" id="SM00487">
    <property type="entry name" value="DEXDc"/>
    <property type="match status" value="1"/>
</dbReference>
<dbReference type="STRING" id="1220578.FPE01S_04_02820"/>
<evidence type="ECO:0000256" key="12">
    <source>
        <dbReference type="ARBA" id="ARBA00044550"/>
    </source>
</evidence>
<dbReference type="RefSeq" id="WP_046371018.1">
    <property type="nucleotide sequence ID" value="NZ_BBWV01000004.1"/>
</dbReference>
<sequence>MEQTIHGILQHYWGFKQFRQLQQPIIEAVLSGKDTLALLPTGSGKSLCYQVPAIMQEGICLVISPLIALMKDQVEQLRKRGISALAIHTGMSQREIRKTMDLALNSRIKLLYLSPERIQTRVFRDFLPELPVNMVAIDEAHCVSQWGYDFRPSYLQINTLREFLPKTPFLALTASATPLVQKDITTQLQLRDPVILKGSFAREGLSYSCFEEANKLQKIVSILAQVEGSSIIYCRSRKKTAEISRHLADRGIPAIHYHAGLPQDERHLRQKEWTSNQYRIIVSTNAFGMGIDKPDVRTVIHHDVPDCLENYYQEAGRAGRDQQKAYAVLLYQKQELAELEKQLDKKFPAPETIRDVYRHLTHFMQIPLGTAAGTQFDFDLTLFCQRFKLDRTTTINALQILQAEGYCNLTEAVFMPSRLQFLANREALELLEQKYPELDDLAKTLLRQYEGLFTYPAAINESYLGRLLKKEMPEIVSLLGQLDRMGIIRYEPRKELPQLTLMAERMLPQSVFIHTDVLQRRKALAAERLKKLQRYLSGDTCRSVFLGNYFGDETIRDCGICDNCLTRKKQALSVAPLVEQLLKTLDTERQQVNQLKLLTAANYTDDQFWKAMRFLEDNSQISVGTDGWVSRSSS</sequence>
<dbReference type="InterPro" id="IPR014001">
    <property type="entry name" value="Helicase_ATP-bd"/>
</dbReference>
<keyword evidence="3" id="KW-0547">Nucleotide-binding</keyword>
<dbReference type="GO" id="GO:0006310">
    <property type="term" value="P:DNA recombination"/>
    <property type="evidence" value="ECO:0007669"/>
    <property type="project" value="InterPro"/>
</dbReference>
<dbReference type="Gene3D" id="3.40.50.300">
    <property type="entry name" value="P-loop containing nucleotide triphosphate hydrolases"/>
    <property type="match status" value="2"/>
</dbReference>
<feature type="domain" description="Helicase ATP-binding" evidence="13">
    <location>
        <begin position="26"/>
        <end position="194"/>
    </location>
</feature>
<evidence type="ECO:0000256" key="3">
    <source>
        <dbReference type="ARBA" id="ARBA00022741"/>
    </source>
</evidence>
<dbReference type="Pfam" id="PF00271">
    <property type="entry name" value="Helicase_C"/>
    <property type="match status" value="1"/>
</dbReference>
<dbReference type="GO" id="GO:0043590">
    <property type="term" value="C:bacterial nucleoid"/>
    <property type="evidence" value="ECO:0007669"/>
    <property type="project" value="TreeGrafter"/>
</dbReference>
<gene>
    <name evidence="15" type="primary">recQ</name>
    <name evidence="15" type="ORF">FPE01S_04_02820</name>
</gene>
<evidence type="ECO:0000256" key="9">
    <source>
        <dbReference type="ARBA" id="ARBA00034617"/>
    </source>
</evidence>
<dbReference type="GO" id="GO:0005524">
    <property type="term" value="F:ATP binding"/>
    <property type="evidence" value="ECO:0007669"/>
    <property type="project" value="UniProtKB-KW"/>
</dbReference>
<keyword evidence="2" id="KW-0479">Metal-binding</keyword>
<keyword evidence="4" id="KW-0378">Hydrolase</keyword>
<dbReference type="FunFam" id="3.40.50.300:FF:001389">
    <property type="entry name" value="ATP-dependent DNA helicase RecQ"/>
    <property type="match status" value="1"/>
</dbReference>
<keyword evidence="6" id="KW-0067">ATP-binding</keyword>
<dbReference type="OrthoDB" id="9763310at2"/>
<evidence type="ECO:0000256" key="6">
    <source>
        <dbReference type="ARBA" id="ARBA00022840"/>
    </source>
</evidence>
<evidence type="ECO:0000256" key="5">
    <source>
        <dbReference type="ARBA" id="ARBA00022806"/>
    </source>
</evidence>
<evidence type="ECO:0000256" key="4">
    <source>
        <dbReference type="ARBA" id="ARBA00022801"/>
    </source>
</evidence>
<dbReference type="PROSITE" id="PS51194">
    <property type="entry name" value="HELICASE_CTER"/>
    <property type="match status" value="1"/>
</dbReference>
<dbReference type="EC" id="5.6.2.4" evidence="10"/>
<dbReference type="InterPro" id="IPR036388">
    <property type="entry name" value="WH-like_DNA-bd_sf"/>
</dbReference>
<evidence type="ECO:0000313" key="15">
    <source>
        <dbReference type="EMBL" id="GAO45039.1"/>
    </source>
</evidence>
<evidence type="ECO:0000256" key="11">
    <source>
        <dbReference type="ARBA" id="ARBA00044535"/>
    </source>
</evidence>
<proteinExistence type="inferred from homology"/>
<dbReference type="PANTHER" id="PTHR13710:SF105">
    <property type="entry name" value="ATP-DEPENDENT DNA HELICASE Q1"/>
    <property type="match status" value="1"/>
</dbReference>
<dbReference type="GO" id="GO:0003677">
    <property type="term" value="F:DNA binding"/>
    <property type="evidence" value="ECO:0007669"/>
    <property type="project" value="UniProtKB-KW"/>
</dbReference>
<protein>
    <recommendedName>
        <fullName evidence="11">ATP-dependent DNA helicase RecQ</fullName>
        <ecNumber evidence="10">5.6.2.4</ecNumber>
    </recommendedName>
    <alternativeName>
        <fullName evidence="12">DNA 3'-5' helicase RecQ</fullName>
    </alternativeName>
</protein>
<keyword evidence="5 15" id="KW-0347">Helicase</keyword>
<reference evidence="15 16" key="1">
    <citation type="submission" date="2015-04" db="EMBL/GenBank/DDBJ databases">
        <title>Whole genome shotgun sequence of Flavihumibacter petaseus NBRC 106054.</title>
        <authorList>
            <person name="Miyazawa S."/>
            <person name="Hosoyama A."/>
            <person name="Hashimoto M."/>
            <person name="Noguchi M."/>
            <person name="Tsuchikane K."/>
            <person name="Ohji S."/>
            <person name="Yamazoe A."/>
            <person name="Ichikawa N."/>
            <person name="Kimura A."/>
            <person name="Fujita N."/>
        </authorList>
    </citation>
    <scope>NUCLEOTIDE SEQUENCE [LARGE SCALE GENOMIC DNA]</scope>
    <source>
        <strain evidence="15 16">NBRC 106054</strain>
    </source>
</reference>
<keyword evidence="8" id="KW-0413">Isomerase</keyword>
<dbReference type="InterPro" id="IPR011545">
    <property type="entry name" value="DEAD/DEAH_box_helicase_dom"/>
</dbReference>
<evidence type="ECO:0000256" key="7">
    <source>
        <dbReference type="ARBA" id="ARBA00023125"/>
    </source>
</evidence>
<dbReference type="PANTHER" id="PTHR13710">
    <property type="entry name" value="DNA HELICASE RECQ FAMILY MEMBER"/>
    <property type="match status" value="1"/>
</dbReference>
<dbReference type="Gene3D" id="1.10.10.10">
    <property type="entry name" value="Winged helix-like DNA-binding domain superfamily/Winged helix DNA-binding domain"/>
    <property type="match status" value="1"/>
</dbReference>
<dbReference type="GO" id="GO:0046872">
    <property type="term" value="F:metal ion binding"/>
    <property type="evidence" value="ECO:0007669"/>
    <property type="project" value="UniProtKB-KW"/>
</dbReference>
<dbReference type="SUPFAM" id="SSF52540">
    <property type="entry name" value="P-loop containing nucleoside triphosphate hydrolases"/>
    <property type="match status" value="1"/>
</dbReference>
<evidence type="ECO:0000256" key="2">
    <source>
        <dbReference type="ARBA" id="ARBA00022723"/>
    </source>
</evidence>
<dbReference type="CDD" id="cd17920">
    <property type="entry name" value="DEXHc_RecQ"/>
    <property type="match status" value="1"/>
</dbReference>
<evidence type="ECO:0000256" key="1">
    <source>
        <dbReference type="ARBA" id="ARBA00005446"/>
    </source>
</evidence>
<dbReference type="GO" id="GO:0009378">
    <property type="term" value="F:four-way junction helicase activity"/>
    <property type="evidence" value="ECO:0007669"/>
    <property type="project" value="TreeGrafter"/>
</dbReference>
<dbReference type="AlphaFoldDB" id="A0A0E9N5E4"/>
<dbReference type="NCBIfam" id="TIGR00614">
    <property type="entry name" value="recQ_fam"/>
    <property type="match status" value="1"/>
</dbReference>
<organism evidence="15 16">
    <name type="scientific">Flavihumibacter petaseus NBRC 106054</name>
    <dbReference type="NCBI Taxonomy" id="1220578"/>
    <lineage>
        <taxon>Bacteria</taxon>
        <taxon>Pseudomonadati</taxon>
        <taxon>Bacteroidota</taxon>
        <taxon>Chitinophagia</taxon>
        <taxon>Chitinophagales</taxon>
        <taxon>Chitinophagaceae</taxon>
        <taxon>Flavihumibacter</taxon>
    </lineage>
</organism>
<dbReference type="GO" id="GO:0005737">
    <property type="term" value="C:cytoplasm"/>
    <property type="evidence" value="ECO:0007669"/>
    <property type="project" value="TreeGrafter"/>
</dbReference>
<dbReference type="GO" id="GO:0016787">
    <property type="term" value="F:hydrolase activity"/>
    <property type="evidence" value="ECO:0007669"/>
    <property type="project" value="UniProtKB-KW"/>
</dbReference>
<evidence type="ECO:0000259" key="14">
    <source>
        <dbReference type="PROSITE" id="PS51194"/>
    </source>
</evidence>
<accession>A0A0E9N5E4</accession>
<dbReference type="SMART" id="SM00490">
    <property type="entry name" value="HELICc"/>
    <property type="match status" value="1"/>
</dbReference>
<dbReference type="InterPro" id="IPR027417">
    <property type="entry name" value="P-loop_NTPase"/>
</dbReference>
<evidence type="ECO:0000313" key="16">
    <source>
        <dbReference type="Proteomes" id="UP000033121"/>
    </source>
</evidence>
<dbReference type="PROSITE" id="PS51192">
    <property type="entry name" value="HELICASE_ATP_BIND_1"/>
    <property type="match status" value="1"/>
</dbReference>
<comment type="similarity">
    <text evidence="1">Belongs to the helicase family. RecQ subfamily.</text>
</comment>
<comment type="catalytic activity">
    <reaction evidence="9">
        <text>Couples ATP hydrolysis with the unwinding of duplex DNA by translocating in the 3'-5' direction.</text>
        <dbReference type="EC" id="5.6.2.4"/>
    </reaction>
</comment>
<feature type="domain" description="Helicase C-terminal" evidence="14">
    <location>
        <begin position="218"/>
        <end position="361"/>
    </location>
</feature>
<dbReference type="EMBL" id="BBWV01000004">
    <property type="protein sequence ID" value="GAO45039.1"/>
    <property type="molecule type" value="Genomic_DNA"/>
</dbReference>
<dbReference type="GO" id="GO:0030894">
    <property type="term" value="C:replisome"/>
    <property type="evidence" value="ECO:0007669"/>
    <property type="project" value="TreeGrafter"/>
</dbReference>
<comment type="caution">
    <text evidence="15">The sequence shown here is derived from an EMBL/GenBank/DDBJ whole genome shotgun (WGS) entry which is preliminary data.</text>
</comment>
<evidence type="ECO:0000256" key="8">
    <source>
        <dbReference type="ARBA" id="ARBA00023235"/>
    </source>
</evidence>
<dbReference type="GO" id="GO:0006281">
    <property type="term" value="P:DNA repair"/>
    <property type="evidence" value="ECO:0007669"/>
    <property type="project" value="TreeGrafter"/>
</dbReference>
<dbReference type="InterPro" id="IPR001650">
    <property type="entry name" value="Helicase_C-like"/>
</dbReference>
<keyword evidence="7" id="KW-0238">DNA-binding</keyword>
<name>A0A0E9N5E4_9BACT</name>